<evidence type="ECO:0000313" key="4">
    <source>
        <dbReference type="EMBL" id="KAB7741751.1"/>
    </source>
</evidence>
<dbReference type="PANTHER" id="PTHR24096">
    <property type="entry name" value="LONG-CHAIN-FATTY-ACID--COA LIGASE"/>
    <property type="match status" value="1"/>
</dbReference>
<dbReference type="Pfam" id="PF00501">
    <property type="entry name" value="AMP-binding"/>
    <property type="match status" value="1"/>
</dbReference>
<evidence type="ECO:0000256" key="2">
    <source>
        <dbReference type="ARBA" id="ARBA00022598"/>
    </source>
</evidence>
<dbReference type="EMBL" id="WESC01000003">
    <property type="protein sequence ID" value="KAB7741751.1"/>
    <property type="molecule type" value="Genomic_DNA"/>
</dbReference>
<dbReference type="InterPro" id="IPR000873">
    <property type="entry name" value="AMP-dep_synth/lig_dom"/>
</dbReference>
<accession>A0A6N6VL42</accession>
<dbReference type="GO" id="GO:0016405">
    <property type="term" value="F:CoA-ligase activity"/>
    <property type="evidence" value="ECO:0007669"/>
    <property type="project" value="TreeGrafter"/>
</dbReference>
<evidence type="ECO:0000256" key="1">
    <source>
        <dbReference type="ARBA" id="ARBA00006432"/>
    </source>
</evidence>
<proteinExistence type="inferred from homology"/>
<dbReference type="InterPro" id="IPR042099">
    <property type="entry name" value="ANL_N_sf"/>
</dbReference>
<dbReference type="Gene3D" id="3.40.50.12780">
    <property type="entry name" value="N-terminal domain of ligase-like"/>
    <property type="match status" value="1"/>
</dbReference>
<name>A0A6N6VL42_9HYPH</name>
<protein>
    <submittedName>
        <fullName evidence="4">AMP-binding protein</fullName>
    </submittedName>
</protein>
<reference evidence="4 5" key="1">
    <citation type="submission" date="2019-09" db="EMBL/GenBank/DDBJ databases">
        <title>Parvibaculum sedimenti sp. nov., isolated from sediment.</title>
        <authorList>
            <person name="Wang Y."/>
        </authorList>
    </citation>
    <scope>NUCLEOTIDE SEQUENCE [LARGE SCALE GENOMIC DNA]</scope>
    <source>
        <strain evidence="4 5">HXT-9</strain>
    </source>
</reference>
<dbReference type="AlphaFoldDB" id="A0A6N6VL42"/>
<sequence length="498" mass="55073">MKKNIGACRVITNRIYEWAHTQPDKVALIHNGASIGYGSFARAIEATRIFLAQHDLPAGRNAIVLMSSLSDAWMNVLALRALGLTTISVNSIAQIDELNIKDVACIVTTQVEQAVHDFNARPARDAKVIVVPSAIYGGIHEGQLPRPLSDAPAFGSHILCTSGTTGIHKKVLWDGANEDARIERLNKFRNNDRDTIHHSLWFPLWTAIGLDRSICVWHAGGTAIIAQHTEALRESLKQKIGKISLTPGILKKLISDDVLPKCPQKDCELICSGGFLSFATARKLARESYPRISIHYGSTECQSIAQSQFKSSEDLLWLTVAKDRTVEIVNDEGRQCAPGEEGELRVKVLESDMKSYLDDEMATSRFFRDGYFYPGDIATRREDGRIRVLGRIADVLNIQGIKVASAPLEERVQHVLGVDAICLFSGLSGSGKDELFVAIEADQMPPKAKLDDVTRYFPQFEGVRFEVLSKFPRTVAGTQKIKRTELRKLLSEKATAPD</sequence>
<feature type="domain" description="AMP-dependent synthetase/ligase" evidence="3">
    <location>
        <begin position="17"/>
        <end position="347"/>
    </location>
</feature>
<keyword evidence="5" id="KW-1185">Reference proteome</keyword>
<keyword evidence="2" id="KW-0436">Ligase</keyword>
<evidence type="ECO:0000313" key="5">
    <source>
        <dbReference type="Proteomes" id="UP000468901"/>
    </source>
</evidence>
<dbReference type="RefSeq" id="WP_152215054.1">
    <property type="nucleotide sequence ID" value="NZ_JBAQYD010000287.1"/>
</dbReference>
<organism evidence="4 5">
    <name type="scientific">Parvibaculum sedimenti</name>
    <dbReference type="NCBI Taxonomy" id="2608632"/>
    <lineage>
        <taxon>Bacteria</taxon>
        <taxon>Pseudomonadati</taxon>
        <taxon>Pseudomonadota</taxon>
        <taxon>Alphaproteobacteria</taxon>
        <taxon>Hyphomicrobiales</taxon>
        <taxon>Parvibaculaceae</taxon>
        <taxon>Parvibaculum</taxon>
    </lineage>
</organism>
<dbReference type="Proteomes" id="UP000468901">
    <property type="component" value="Unassembled WGS sequence"/>
</dbReference>
<comment type="similarity">
    <text evidence="1">Belongs to the ATP-dependent AMP-binding enzyme family.</text>
</comment>
<dbReference type="SUPFAM" id="SSF56801">
    <property type="entry name" value="Acetyl-CoA synthetase-like"/>
    <property type="match status" value="1"/>
</dbReference>
<comment type="caution">
    <text evidence="4">The sequence shown here is derived from an EMBL/GenBank/DDBJ whole genome shotgun (WGS) entry which is preliminary data.</text>
</comment>
<dbReference type="PANTHER" id="PTHR24096:SF149">
    <property type="entry name" value="AMP-BINDING DOMAIN-CONTAINING PROTEIN-RELATED"/>
    <property type="match status" value="1"/>
</dbReference>
<gene>
    <name evidence="4" type="ORF">F2P47_04935</name>
</gene>
<evidence type="ECO:0000259" key="3">
    <source>
        <dbReference type="Pfam" id="PF00501"/>
    </source>
</evidence>